<evidence type="ECO:0000256" key="8">
    <source>
        <dbReference type="ARBA" id="ARBA00024334"/>
    </source>
</evidence>
<feature type="domain" description="EF-hand" evidence="10">
    <location>
        <begin position="473"/>
        <end position="508"/>
    </location>
</feature>
<dbReference type="GO" id="GO:0005524">
    <property type="term" value="F:ATP binding"/>
    <property type="evidence" value="ECO:0007669"/>
    <property type="project" value="UniProtKB-KW"/>
</dbReference>
<keyword evidence="5 11" id="KW-0418">Kinase</keyword>
<dbReference type="SMART" id="SM00220">
    <property type="entry name" value="S_TKc"/>
    <property type="match status" value="1"/>
</dbReference>
<keyword evidence="2" id="KW-0723">Serine/threonine-protein kinase</keyword>
<feature type="domain" description="EF-hand" evidence="10">
    <location>
        <begin position="436"/>
        <end position="471"/>
    </location>
</feature>
<dbReference type="InterPro" id="IPR000719">
    <property type="entry name" value="Prot_kinase_dom"/>
</dbReference>
<evidence type="ECO:0000256" key="1">
    <source>
        <dbReference type="ARBA" id="ARBA00001946"/>
    </source>
</evidence>
<dbReference type="InterPro" id="IPR002048">
    <property type="entry name" value="EF_hand_dom"/>
</dbReference>
<feature type="domain" description="Protein kinase" evidence="9">
    <location>
        <begin position="1"/>
        <end position="305"/>
    </location>
</feature>
<keyword evidence="3" id="KW-0808">Transferase</keyword>
<gene>
    <name evidence="11" type="ORF">PPERSA_07422</name>
</gene>
<evidence type="ECO:0000256" key="3">
    <source>
        <dbReference type="ARBA" id="ARBA00022679"/>
    </source>
</evidence>
<protein>
    <submittedName>
        <fullName evidence="11">Protein kinase-like domain</fullName>
    </submittedName>
</protein>
<evidence type="ECO:0000256" key="5">
    <source>
        <dbReference type="ARBA" id="ARBA00022777"/>
    </source>
</evidence>
<dbReference type="Proteomes" id="UP000054937">
    <property type="component" value="Unassembled WGS sequence"/>
</dbReference>
<dbReference type="SMART" id="SM00054">
    <property type="entry name" value="EFh"/>
    <property type="match status" value="4"/>
</dbReference>
<dbReference type="PROSITE" id="PS50222">
    <property type="entry name" value="EF_HAND_2"/>
    <property type="match status" value="4"/>
</dbReference>
<evidence type="ECO:0000256" key="6">
    <source>
        <dbReference type="ARBA" id="ARBA00022837"/>
    </source>
</evidence>
<evidence type="ECO:0000259" key="9">
    <source>
        <dbReference type="PROSITE" id="PS50011"/>
    </source>
</evidence>
<sequence length="520" mass="61561">MSSSQPLTNNNEQNVELMEKEYEVIKNIGKGSYGQVNLDDKEEYLNEIKLLKELDHHSILKIFESYSDAEYEYIITEYLEFGNLFQDLQKNSMYEEKDAANVMKQLLGCLNYAHNQGIIHRDLKSENIMIFDENSLQIKVIDWGVCGQLTKEKEHLNEYIGTTQYMAPEIFEKNSQKRKYSSKVDIWSAGVILYELLSNLLPFDIDPVSKQTIERKILNNEYPSVILPAQFQKMKDLNFQKSIDRIFERIEDKQIENKIKNNKVQFPSDQFDDVSDLAKDLILKMLEKDPNKRPSAVECLKHPWFEKYLQKNEVSDSQVKETLDRMIVQDSYNKLQQITLSYISNQLLSRTEEINLKQLFQKFDADNNGKIDQQEFVEAYMNFYEKDLDLKNTQEKEEFEKKLKIIFQNFDTDQSGFLEFSEFVAVNVQLKNQKNQDIDYLKLAFKEFDKDNSGSISLDEIREILGSKQEDEQEKKYWEQLLKQIDKNNDNQIQFGEFLEMMQSYTNFFISRITQSQERE</sequence>
<proteinExistence type="inferred from homology"/>
<evidence type="ECO:0000313" key="11">
    <source>
        <dbReference type="EMBL" id="KRW99179.1"/>
    </source>
</evidence>
<accession>A0A0V0QAJ0</accession>
<dbReference type="Gene3D" id="1.10.510.10">
    <property type="entry name" value="Transferase(Phosphotransferase) domain 1"/>
    <property type="match status" value="2"/>
</dbReference>
<dbReference type="CDD" id="cd00051">
    <property type="entry name" value="EFh"/>
    <property type="match status" value="1"/>
</dbReference>
<dbReference type="PROSITE" id="PS00108">
    <property type="entry name" value="PROTEIN_KINASE_ST"/>
    <property type="match status" value="1"/>
</dbReference>
<keyword evidence="12" id="KW-1185">Reference proteome</keyword>
<dbReference type="GO" id="GO:0004674">
    <property type="term" value="F:protein serine/threonine kinase activity"/>
    <property type="evidence" value="ECO:0007669"/>
    <property type="project" value="UniProtKB-KW"/>
</dbReference>
<dbReference type="InterPro" id="IPR011009">
    <property type="entry name" value="Kinase-like_dom_sf"/>
</dbReference>
<dbReference type="PROSITE" id="PS50011">
    <property type="entry name" value="PROTEIN_KINASE_DOM"/>
    <property type="match status" value="1"/>
</dbReference>
<dbReference type="AlphaFoldDB" id="A0A0V0QAJ0"/>
<evidence type="ECO:0000256" key="7">
    <source>
        <dbReference type="ARBA" id="ARBA00022840"/>
    </source>
</evidence>
<dbReference type="InterPro" id="IPR018247">
    <property type="entry name" value="EF_Hand_1_Ca_BS"/>
</dbReference>
<evidence type="ECO:0000313" key="12">
    <source>
        <dbReference type="Proteomes" id="UP000054937"/>
    </source>
</evidence>
<dbReference type="OMA" id="YTEDQDN"/>
<dbReference type="EMBL" id="LDAU01000220">
    <property type="protein sequence ID" value="KRW99179.1"/>
    <property type="molecule type" value="Genomic_DNA"/>
</dbReference>
<dbReference type="PANTHER" id="PTHR24349">
    <property type="entry name" value="SERINE/THREONINE-PROTEIN KINASE"/>
    <property type="match status" value="1"/>
</dbReference>
<name>A0A0V0QAJ0_PSEPJ</name>
<dbReference type="PROSITE" id="PS00018">
    <property type="entry name" value="EF_HAND_1"/>
    <property type="match status" value="4"/>
</dbReference>
<dbReference type="InterPro" id="IPR050205">
    <property type="entry name" value="CDPK_Ser/Thr_kinases"/>
</dbReference>
<dbReference type="Gene3D" id="1.10.238.10">
    <property type="entry name" value="EF-hand"/>
    <property type="match status" value="2"/>
</dbReference>
<feature type="domain" description="EF-hand" evidence="10">
    <location>
        <begin position="398"/>
        <end position="433"/>
    </location>
</feature>
<dbReference type="GO" id="GO:0005509">
    <property type="term" value="F:calcium ion binding"/>
    <property type="evidence" value="ECO:0007669"/>
    <property type="project" value="InterPro"/>
</dbReference>
<comment type="cofactor">
    <cofactor evidence="1">
        <name>Mg(2+)</name>
        <dbReference type="ChEBI" id="CHEBI:18420"/>
    </cofactor>
</comment>
<dbReference type="SUPFAM" id="SSF56112">
    <property type="entry name" value="Protein kinase-like (PK-like)"/>
    <property type="match status" value="1"/>
</dbReference>
<evidence type="ECO:0000256" key="4">
    <source>
        <dbReference type="ARBA" id="ARBA00022741"/>
    </source>
</evidence>
<dbReference type="InParanoid" id="A0A0V0QAJ0"/>
<evidence type="ECO:0000259" key="10">
    <source>
        <dbReference type="PROSITE" id="PS50222"/>
    </source>
</evidence>
<comment type="caution">
    <text evidence="11">The sequence shown here is derived from an EMBL/GenBank/DDBJ whole genome shotgun (WGS) entry which is preliminary data.</text>
</comment>
<dbReference type="InterPro" id="IPR011992">
    <property type="entry name" value="EF-hand-dom_pair"/>
</dbReference>
<dbReference type="Pfam" id="PF00069">
    <property type="entry name" value="Pkinase"/>
    <property type="match status" value="1"/>
</dbReference>
<evidence type="ECO:0000256" key="2">
    <source>
        <dbReference type="ARBA" id="ARBA00022527"/>
    </source>
</evidence>
<dbReference type="InterPro" id="IPR008271">
    <property type="entry name" value="Ser/Thr_kinase_AS"/>
</dbReference>
<dbReference type="Pfam" id="PF13499">
    <property type="entry name" value="EF-hand_7"/>
    <property type="match status" value="2"/>
</dbReference>
<keyword evidence="6" id="KW-0106">Calcium</keyword>
<keyword evidence="7" id="KW-0067">ATP-binding</keyword>
<comment type="similarity">
    <text evidence="8">Belongs to the protein kinase superfamily. Ser/Thr protein kinase family. CDPK subfamily.</text>
</comment>
<reference evidence="11 12" key="1">
    <citation type="journal article" date="2015" name="Sci. Rep.">
        <title>Genome of the facultative scuticociliatosis pathogen Pseudocohnilembus persalinus provides insight into its virulence through horizontal gene transfer.</title>
        <authorList>
            <person name="Xiong J."/>
            <person name="Wang G."/>
            <person name="Cheng J."/>
            <person name="Tian M."/>
            <person name="Pan X."/>
            <person name="Warren A."/>
            <person name="Jiang C."/>
            <person name="Yuan D."/>
            <person name="Miao W."/>
        </authorList>
    </citation>
    <scope>NUCLEOTIDE SEQUENCE [LARGE SCALE GENOMIC DNA]</scope>
    <source>
        <strain evidence="11">36N120E</strain>
    </source>
</reference>
<keyword evidence="4" id="KW-0547">Nucleotide-binding</keyword>
<dbReference type="OrthoDB" id="10252171at2759"/>
<dbReference type="SUPFAM" id="SSF47473">
    <property type="entry name" value="EF-hand"/>
    <property type="match status" value="1"/>
</dbReference>
<organism evidence="11 12">
    <name type="scientific">Pseudocohnilembus persalinus</name>
    <name type="common">Ciliate</name>
    <dbReference type="NCBI Taxonomy" id="266149"/>
    <lineage>
        <taxon>Eukaryota</taxon>
        <taxon>Sar</taxon>
        <taxon>Alveolata</taxon>
        <taxon>Ciliophora</taxon>
        <taxon>Intramacronucleata</taxon>
        <taxon>Oligohymenophorea</taxon>
        <taxon>Scuticociliatia</taxon>
        <taxon>Philasterida</taxon>
        <taxon>Pseudocohnilembidae</taxon>
        <taxon>Pseudocohnilembus</taxon>
    </lineage>
</organism>
<feature type="domain" description="EF-hand" evidence="10">
    <location>
        <begin position="351"/>
        <end position="386"/>
    </location>
</feature>